<evidence type="ECO:0000313" key="5">
    <source>
        <dbReference type="EMBL" id="CAB4607695.1"/>
    </source>
</evidence>
<dbReference type="Pfam" id="PF05175">
    <property type="entry name" value="MTS"/>
    <property type="match status" value="1"/>
</dbReference>
<evidence type="ECO:0000256" key="3">
    <source>
        <dbReference type="SAM" id="MobiDB-lite"/>
    </source>
</evidence>
<sequence>MSKPDHYFSSTPQSDSRRSEFTIESARGTMTLFAESGVFSQHGLDKGTAVLLDTMRKQPLLTLPPGSLMCDLGCGSGAIALTLAALYPQCTVYAIDINERARDLCAENATRNSCANVIVASPESIDPDIAFSLLWSNPPIRIGKQALHDLLSTWLTKLHSSGVAHLVVSRNLGADSLAEWITSNSFHCERVASSKGFRVLAVEPTS</sequence>
<dbReference type="Gene3D" id="3.40.50.150">
    <property type="entry name" value="Vaccinia Virus protein VP39"/>
    <property type="match status" value="1"/>
</dbReference>
<dbReference type="SUPFAM" id="SSF53335">
    <property type="entry name" value="S-adenosyl-L-methionine-dependent methyltransferases"/>
    <property type="match status" value="1"/>
</dbReference>
<name>A0A6J6H8R2_9ZZZZ</name>
<keyword evidence="2" id="KW-0808">Transferase</keyword>
<dbReference type="InterPro" id="IPR029063">
    <property type="entry name" value="SAM-dependent_MTases_sf"/>
</dbReference>
<dbReference type="InterPro" id="IPR046977">
    <property type="entry name" value="RsmC/RlmG"/>
</dbReference>
<accession>A0A6J6H8R2</accession>
<dbReference type="InterPro" id="IPR007848">
    <property type="entry name" value="Small_mtfrase_dom"/>
</dbReference>
<dbReference type="PANTHER" id="PTHR47816">
    <property type="entry name" value="RIBOSOMAL RNA SMALL SUBUNIT METHYLTRANSFERASE C"/>
    <property type="match status" value="1"/>
</dbReference>
<evidence type="ECO:0000259" key="4">
    <source>
        <dbReference type="Pfam" id="PF05175"/>
    </source>
</evidence>
<dbReference type="GO" id="GO:0032259">
    <property type="term" value="P:methylation"/>
    <property type="evidence" value="ECO:0007669"/>
    <property type="project" value="UniProtKB-KW"/>
</dbReference>
<dbReference type="AlphaFoldDB" id="A0A6J6H8R2"/>
<evidence type="ECO:0000256" key="1">
    <source>
        <dbReference type="ARBA" id="ARBA00022603"/>
    </source>
</evidence>
<organism evidence="5">
    <name type="scientific">freshwater metagenome</name>
    <dbReference type="NCBI Taxonomy" id="449393"/>
    <lineage>
        <taxon>unclassified sequences</taxon>
        <taxon>metagenomes</taxon>
        <taxon>ecological metagenomes</taxon>
    </lineage>
</organism>
<dbReference type="EMBL" id="CAEZUL010000157">
    <property type="protein sequence ID" value="CAB4607695.1"/>
    <property type="molecule type" value="Genomic_DNA"/>
</dbReference>
<feature type="domain" description="Methyltransferase small" evidence="4">
    <location>
        <begin position="30"/>
        <end position="200"/>
    </location>
</feature>
<reference evidence="5" key="1">
    <citation type="submission" date="2020-05" db="EMBL/GenBank/DDBJ databases">
        <authorList>
            <person name="Chiriac C."/>
            <person name="Salcher M."/>
            <person name="Ghai R."/>
            <person name="Kavagutti S V."/>
        </authorList>
    </citation>
    <scope>NUCLEOTIDE SEQUENCE</scope>
</reference>
<dbReference type="CDD" id="cd02440">
    <property type="entry name" value="AdoMet_MTases"/>
    <property type="match status" value="1"/>
</dbReference>
<keyword evidence="1" id="KW-0489">Methyltransferase</keyword>
<feature type="region of interest" description="Disordered" evidence="3">
    <location>
        <begin position="1"/>
        <end position="20"/>
    </location>
</feature>
<evidence type="ECO:0000256" key="2">
    <source>
        <dbReference type="ARBA" id="ARBA00022679"/>
    </source>
</evidence>
<proteinExistence type="predicted"/>
<gene>
    <name evidence="5" type="ORF">UFOPK1808_01168</name>
</gene>
<dbReference type="PANTHER" id="PTHR47816:SF4">
    <property type="entry name" value="RIBOSOMAL RNA SMALL SUBUNIT METHYLTRANSFERASE C"/>
    <property type="match status" value="1"/>
</dbReference>
<protein>
    <submittedName>
        <fullName evidence="5">Unannotated protein</fullName>
    </submittedName>
</protein>
<dbReference type="GO" id="GO:0008757">
    <property type="term" value="F:S-adenosylmethionine-dependent methyltransferase activity"/>
    <property type="evidence" value="ECO:0007669"/>
    <property type="project" value="InterPro"/>
</dbReference>